<feature type="compositionally biased region" description="Basic and acidic residues" evidence="1">
    <location>
        <begin position="232"/>
        <end position="254"/>
    </location>
</feature>
<dbReference type="HOGENOM" id="CLU_648917_0_0_1"/>
<evidence type="ECO:0000313" key="3">
    <source>
        <dbReference type="Proteomes" id="UP000019473"/>
    </source>
</evidence>
<feature type="compositionally biased region" description="Polar residues" evidence="1">
    <location>
        <begin position="181"/>
        <end position="190"/>
    </location>
</feature>
<keyword evidence="3" id="KW-1185">Reference proteome</keyword>
<feature type="compositionally biased region" description="Basic and acidic residues" evidence="1">
    <location>
        <begin position="162"/>
        <end position="172"/>
    </location>
</feature>
<feature type="compositionally biased region" description="Low complexity" evidence="1">
    <location>
        <begin position="98"/>
        <end position="107"/>
    </location>
</feature>
<dbReference type="eggNOG" id="ENOG502T3RS">
    <property type="taxonomic scope" value="Eukaryota"/>
</dbReference>
<evidence type="ECO:0000313" key="2">
    <source>
        <dbReference type="EMBL" id="EXJ62571.1"/>
    </source>
</evidence>
<protein>
    <submittedName>
        <fullName evidence="2">Uncharacterized protein</fullName>
    </submittedName>
</protein>
<feature type="region of interest" description="Disordered" evidence="1">
    <location>
        <begin position="59"/>
        <end position="202"/>
    </location>
</feature>
<feature type="compositionally biased region" description="Acidic residues" evidence="1">
    <location>
        <begin position="306"/>
        <end position="343"/>
    </location>
</feature>
<dbReference type="EMBL" id="AMGW01000002">
    <property type="protein sequence ID" value="EXJ62571.1"/>
    <property type="molecule type" value="Genomic_DNA"/>
</dbReference>
<feature type="compositionally biased region" description="Acidic residues" evidence="1">
    <location>
        <begin position="383"/>
        <end position="392"/>
    </location>
</feature>
<sequence length="423" mass="44945">MTNPAVSNEDFYKAIIKHAKEKPVVDYDALATEINISVGGAGNKVRAFLKELEGAGAAWASQDGGQATAGAKAPLVAGAKRKRAAQKKVKDKAGGEGAAAAATAAAKIGDDGPASDNSPPRKKPGRASFSDKSPPRIRPARVKDGVKAKNKGKGKEIIVATSDKEPNNEKSARSKAHAKVMQSTPTNNSGVEGEEVSVTTSNLEPARSLLVARGKALAKFMQSTPTNNSGVEGKELSDAPDKKDAKPGKERAAAKPETLPTIPAADSDVNEDALASDENDDASATYEDEDDPATDEDQYSLPSAVNEDDLASEDEDALASDKDEDDLASEDGDVVTSDEDELEGPPWMYELLNAPTPPARFMELHEVLEWYEHIPARPADPWTSDEDSDKDEVDNAKKNEGENTKKDEVENTGKNEAENPKKE</sequence>
<evidence type="ECO:0000256" key="1">
    <source>
        <dbReference type="SAM" id="MobiDB-lite"/>
    </source>
</evidence>
<feature type="compositionally biased region" description="Basic and acidic residues" evidence="1">
    <location>
        <begin position="393"/>
        <end position="423"/>
    </location>
</feature>
<dbReference type="Proteomes" id="UP000019473">
    <property type="component" value="Unassembled WGS sequence"/>
</dbReference>
<dbReference type="AlphaFoldDB" id="W9WDD1"/>
<dbReference type="OrthoDB" id="4151130at2759"/>
<comment type="caution">
    <text evidence="2">The sequence shown here is derived from an EMBL/GenBank/DDBJ whole genome shotgun (WGS) entry which is preliminary data.</text>
</comment>
<dbReference type="VEuPathDB" id="FungiDB:A1O7_03009"/>
<feature type="region of interest" description="Disordered" evidence="1">
    <location>
        <begin position="376"/>
        <end position="423"/>
    </location>
</feature>
<gene>
    <name evidence="2" type="ORF">A1O7_03009</name>
</gene>
<accession>W9WDD1</accession>
<dbReference type="RefSeq" id="XP_007755225.1">
    <property type="nucleotide sequence ID" value="XM_007757035.1"/>
</dbReference>
<dbReference type="STRING" id="1182544.W9WDD1"/>
<feature type="compositionally biased region" description="Acidic residues" evidence="1">
    <location>
        <begin position="268"/>
        <end position="298"/>
    </location>
</feature>
<reference evidence="2 3" key="1">
    <citation type="submission" date="2013-03" db="EMBL/GenBank/DDBJ databases">
        <title>The Genome Sequence of Cladophialophora yegresii CBS 114405.</title>
        <authorList>
            <consortium name="The Broad Institute Genomics Platform"/>
            <person name="Cuomo C."/>
            <person name="de Hoog S."/>
            <person name="Gorbushina A."/>
            <person name="Walker B."/>
            <person name="Young S.K."/>
            <person name="Zeng Q."/>
            <person name="Gargeya S."/>
            <person name="Fitzgerald M."/>
            <person name="Haas B."/>
            <person name="Abouelleil A."/>
            <person name="Allen A.W."/>
            <person name="Alvarado L."/>
            <person name="Arachchi H.M."/>
            <person name="Berlin A.M."/>
            <person name="Chapman S.B."/>
            <person name="Gainer-Dewar J."/>
            <person name="Goldberg J."/>
            <person name="Griggs A."/>
            <person name="Gujja S."/>
            <person name="Hansen M."/>
            <person name="Howarth C."/>
            <person name="Imamovic A."/>
            <person name="Ireland A."/>
            <person name="Larimer J."/>
            <person name="McCowan C."/>
            <person name="Murphy C."/>
            <person name="Pearson M."/>
            <person name="Poon T.W."/>
            <person name="Priest M."/>
            <person name="Roberts A."/>
            <person name="Saif S."/>
            <person name="Shea T."/>
            <person name="Sisk P."/>
            <person name="Sykes S."/>
            <person name="Wortman J."/>
            <person name="Nusbaum C."/>
            <person name="Birren B."/>
        </authorList>
    </citation>
    <scope>NUCLEOTIDE SEQUENCE [LARGE SCALE GENOMIC DNA]</scope>
    <source>
        <strain evidence="2 3">CBS 114405</strain>
    </source>
</reference>
<feature type="compositionally biased region" description="Basic residues" evidence="1">
    <location>
        <begin position="79"/>
        <end position="90"/>
    </location>
</feature>
<feature type="compositionally biased region" description="Polar residues" evidence="1">
    <location>
        <begin position="221"/>
        <end position="230"/>
    </location>
</feature>
<dbReference type="GeneID" id="19177610"/>
<feature type="region of interest" description="Disordered" evidence="1">
    <location>
        <begin position="221"/>
        <end position="350"/>
    </location>
</feature>
<organism evidence="2 3">
    <name type="scientific">Cladophialophora yegresii CBS 114405</name>
    <dbReference type="NCBI Taxonomy" id="1182544"/>
    <lineage>
        <taxon>Eukaryota</taxon>
        <taxon>Fungi</taxon>
        <taxon>Dikarya</taxon>
        <taxon>Ascomycota</taxon>
        <taxon>Pezizomycotina</taxon>
        <taxon>Eurotiomycetes</taxon>
        <taxon>Chaetothyriomycetidae</taxon>
        <taxon>Chaetothyriales</taxon>
        <taxon>Herpotrichiellaceae</taxon>
        <taxon>Cladophialophora</taxon>
    </lineage>
</organism>
<name>W9WDD1_9EURO</name>
<proteinExistence type="predicted"/>